<name>I0II84_PHYMF</name>
<keyword evidence="2 4" id="KW-1133">Transmembrane helix</keyword>
<reference evidence="5 6" key="1">
    <citation type="submission" date="2012-02" db="EMBL/GenBank/DDBJ databases">
        <title>Complete genome sequence of Phycisphaera mikurensis NBRC 102666.</title>
        <authorList>
            <person name="Ankai A."/>
            <person name="Hosoyama A."/>
            <person name="Terui Y."/>
            <person name="Sekine M."/>
            <person name="Fukai R."/>
            <person name="Kato Y."/>
            <person name="Nakamura S."/>
            <person name="Yamada-Narita S."/>
            <person name="Kawakoshi A."/>
            <person name="Fukunaga Y."/>
            <person name="Yamazaki S."/>
            <person name="Fujita N."/>
        </authorList>
    </citation>
    <scope>NUCLEOTIDE SEQUENCE [LARGE SCALE GENOMIC DNA]</scope>
    <source>
        <strain evidence="6">NBRC 102666 / KCTC 22515 / FYK2301M01</strain>
    </source>
</reference>
<dbReference type="InterPro" id="IPR011701">
    <property type="entry name" value="MFS"/>
</dbReference>
<dbReference type="TCDB" id="2.A.1.78.3">
    <property type="family name" value="the major facilitator superfamily (mfs)"/>
</dbReference>
<feature type="transmembrane region" description="Helical" evidence="4">
    <location>
        <begin position="119"/>
        <end position="138"/>
    </location>
</feature>
<keyword evidence="1 4" id="KW-0812">Transmembrane</keyword>
<dbReference type="AlphaFoldDB" id="I0II84"/>
<dbReference type="eggNOG" id="ENOG5032URN">
    <property type="taxonomic scope" value="Bacteria"/>
</dbReference>
<accession>I0II84</accession>
<evidence type="ECO:0000256" key="2">
    <source>
        <dbReference type="ARBA" id="ARBA00022989"/>
    </source>
</evidence>
<keyword evidence="3 4" id="KW-0472">Membrane</keyword>
<dbReference type="GO" id="GO:0022857">
    <property type="term" value="F:transmembrane transporter activity"/>
    <property type="evidence" value="ECO:0007669"/>
    <property type="project" value="InterPro"/>
</dbReference>
<feature type="transmembrane region" description="Helical" evidence="4">
    <location>
        <begin position="59"/>
        <end position="81"/>
    </location>
</feature>
<evidence type="ECO:0000256" key="1">
    <source>
        <dbReference type="ARBA" id="ARBA00022692"/>
    </source>
</evidence>
<feature type="transmembrane region" description="Helical" evidence="4">
    <location>
        <begin position="420"/>
        <end position="442"/>
    </location>
</feature>
<dbReference type="EMBL" id="AP012338">
    <property type="protein sequence ID" value="BAM04972.1"/>
    <property type="molecule type" value="Genomic_DNA"/>
</dbReference>
<dbReference type="Gene3D" id="1.20.1250.20">
    <property type="entry name" value="MFS general substrate transporter like domains"/>
    <property type="match status" value="1"/>
</dbReference>
<feature type="transmembrane region" description="Helical" evidence="4">
    <location>
        <begin position="93"/>
        <end position="113"/>
    </location>
</feature>
<feature type="transmembrane region" description="Helical" evidence="4">
    <location>
        <begin position="319"/>
        <end position="341"/>
    </location>
</feature>
<feature type="transmembrane region" description="Helical" evidence="4">
    <location>
        <begin position="159"/>
        <end position="177"/>
    </location>
</feature>
<dbReference type="Proteomes" id="UP000007881">
    <property type="component" value="Chromosome"/>
</dbReference>
<dbReference type="KEGG" id="phm:PSMK_28130"/>
<dbReference type="OrthoDB" id="5800571at2"/>
<proteinExistence type="predicted"/>
<dbReference type="InterPro" id="IPR036259">
    <property type="entry name" value="MFS_trans_sf"/>
</dbReference>
<feature type="transmembrane region" description="Helical" evidence="4">
    <location>
        <begin position="288"/>
        <end position="307"/>
    </location>
</feature>
<keyword evidence="6" id="KW-1185">Reference proteome</keyword>
<sequence length="457" mass="49398">MSRSATLPNPLAGFRTAAQPPMTRQAYHHEIRAAMTVPFALALLEGGVIAVVAKNVFGVGNLGFATIVAAPMFANLTSLVWTRVARGKPKVAVTSWLMAASLVLVAAIALLPTTGPGPSLLVVLAVAARVVLAGVVNVRSTIWRMNFPRSLRATITTKFVLTATVILMAVPLAVGPLLDWRPWSFRVVFPLAAAIGFLGVRSFWRVRVRGERRLLRDERRPHEADAPRQASGKPHTVWSVLAQDRVYRFYLACQFAGGVANMMAITAFTLMVIEHLAAVAPRTQNTQGMLISAAVPLLIATLSMPWWSRRLDANHIARFRIGHAMTWVLNQSVMFLAAWFASLPLMYAAAAGWGFMRGGGVLAWQLGHNDFADRRLVPTYMAIHQTLTGVRGAFAPFLGTALFAGWPAVERVGLPAFGGIGAWLFAATAGLSFLSWLGFVFLQRRLAAAGGGRAEDA</sequence>
<protein>
    <submittedName>
        <fullName evidence="5">Putative major facilitator superfamily protein</fullName>
    </submittedName>
</protein>
<feature type="transmembrane region" description="Helical" evidence="4">
    <location>
        <begin position="249"/>
        <end position="273"/>
    </location>
</feature>
<dbReference type="Pfam" id="PF07690">
    <property type="entry name" value="MFS_1"/>
    <property type="match status" value="1"/>
</dbReference>
<dbReference type="STRING" id="1142394.PSMK_28130"/>
<feature type="transmembrane region" description="Helical" evidence="4">
    <location>
        <begin position="388"/>
        <end position="408"/>
    </location>
</feature>
<evidence type="ECO:0000313" key="6">
    <source>
        <dbReference type="Proteomes" id="UP000007881"/>
    </source>
</evidence>
<evidence type="ECO:0000256" key="4">
    <source>
        <dbReference type="SAM" id="Phobius"/>
    </source>
</evidence>
<evidence type="ECO:0000313" key="5">
    <source>
        <dbReference type="EMBL" id="BAM04972.1"/>
    </source>
</evidence>
<feature type="transmembrane region" description="Helical" evidence="4">
    <location>
        <begin position="347"/>
        <end position="367"/>
    </location>
</feature>
<dbReference type="RefSeq" id="WP_014438182.1">
    <property type="nucleotide sequence ID" value="NC_017080.1"/>
</dbReference>
<feature type="transmembrane region" description="Helical" evidence="4">
    <location>
        <begin position="183"/>
        <end position="204"/>
    </location>
</feature>
<feature type="transmembrane region" description="Helical" evidence="4">
    <location>
        <begin position="31"/>
        <end position="53"/>
    </location>
</feature>
<dbReference type="SUPFAM" id="SSF103473">
    <property type="entry name" value="MFS general substrate transporter"/>
    <property type="match status" value="1"/>
</dbReference>
<evidence type="ECO:0000256" key="3">
    <source>
        <dbReference type="ARBA" id="ARBA00023136"/>
    </source>
</evidence>
<gene>
    <name evidence="5" type="ordered locus">PSMK_28130</name>
</gene>
<organism evidence="5 6">
    <name type="scientific">Phycisphaera mikurensis (strain NBRC 102666 / KCTC 22515 / FYK2301M01)</name>
    <dbReference type="NCBI Taxonomy" id="1142394"/>
    <lineage>
        <taxon>Bacteria</taxon>
        <taxon>Pseudomonadati</taxon>
        <taxon>Planctomycetota</taxon>
        <taxon>Phycisphaerae</taxon>
        <taxon>Phycisphaerales</taxon>
        <taxon>Phycisphaeraceae</taxon>
        <taxon>Phycisphaera</taxon>
    </lineage>
</organism>
<dbReference type="HOGENOM" id="CLU_598327_0_0_0"/>